<evidence type="ECO:0000256" key="1">
    <source>
        <dbReference type="SAM" id="MobiDB-lite"/>
    </source>
</evidence>
<evidence type="ECO:0008006" key="4">
    <source>
        <dbReference type="Google" id="ProtNLM"/>
    </source>
</evidence>
<feature type="compositionally biased region" description="Acidic residues" evidence="1">
    <location>
        <begin position="171"/>
        <end position="181"/>
    </location>
</feature>
<sequence>MDRQWVLDCQGVCSEGAYMVYGKMLSLRVLPDGFSPDDAAFLKVPLWVKFPYLPQRDWTKSGFGKISSIIGNPICPDQITWDRSRTSYARLLVVVDISQEPVTSFNVNLPEGEKIGQKVEFELFPEFCCHCKAYGHNFFGCELLGPPMVDVGLEPTVAPEDDQDAREDVCEDLDPVGDSEDEISHEAEDSKEELELDDKVGVSEEELERDEFIEV</sequence>
<dbReference type="InterPro" id="IPR040256">
    <property type="entry name" value="At4g02000-like"/>
</dbReference>
<reference evidence="2 3" key="1">
    <citation type="submission" date="2024-01" db="EMBL/GenBank/DDBJ databases">
        <title>The complete chloroplast genome sequence of Lithospermum erythrorhizon: insights into the phylogenetic relationship among Boraginaceae species and the maternal lineages of purple gromwells.</title>
        <authorList>
            <person name="Okada T."/>
            <person name="Watanabe K."/>
        </authorList>
    </citation>
    <scope>NUCLEOTIDE SEQUENCE [LARGE SCALE GENOMIC DNA]</scope>
</reference>
<evidence type="ECO:0000313" key="3">
    <source>
        <dbReference type="Proteomes" id="UP001454036"/>
    </source>
</evidence>
<organism evidence="2 3">
    <name type="scientific">Lithospermum erythrorhizon</name>
    <name type="common">Purple gromwell</name>
    <name type="synonym">Lithospermum officinale var. erythrorhizon</name>
    <dbReference type="NCBI Taxonomy" id="34254"/>
    <lineage>
        <taxon>Eukaryota</taxon>
        <taxon>Viridiplantae</taxon>
        <taxon>Streptophyta</taxon>
        <taxon>Embryophyta</taxon>
        <taxon>Tracheophyta</taxon>
        <taxon>Spermatophyta</taxon>
        <taxon>Magnoliopsida</taxon>
        <taxon>eudicotyledons</taxon>
        <taxon>Gunneridae</taxon>
        <taxon>Pentapetalae</taxon>
        <taxon>asterids</taxon>
        <taxon>lamiids</taxon>
        <taxon>Boraginales</taxon>
        <taxon>Boraginaceae</taxon>
        <taxon>Boraginoideae</taxon>
        <taxon>Lithospermeae</taxon>
        <taxon>Lithospermum</taxon>
    </lineage>
</organism>
<dbReference type="Proteomes" id="UP001454036">
    <property type="component" value="Unassembled WGS sequence"/>
</dbReference>
<gene>
    <name evidence="2" type="ORF">LIER_31610</name>
</gene>
<dbReference type="AlphaFoldDB" id="A0AAV3RVH0"/>
<accession>A0AAV3RVH0</accession>
<evidence type="ECO:0000313" key="2">
    <source>
        <dbReference type="EMBL" id="GAA0184322.1"/>
    </source>
</evidence>
<name>A0AAV3RVH0_LITER</name>
<comment type="caution">
    <text evidence="2">The sequence shown here is derived from an EMBL/GenBank/DDBJ whole genome shotgun (WGS) entry which is preliminary data.</text>
</comment>
<dbReference type="PANTHER" id="PTHR31286">
    <property type="entry name" value="GLYCINE-RICH CELL WALL STRUCTURAL PROTEIN 1.8-LIKE"/>
    <property type="match status" value="1"/>
</dbReference>
<proteinExistence type="predicted"/>
<keyword evidence="3" id="KW-1185">Reference proteome</keyword>
<dbReference type="EMBL" id="BAABME010011811">
    <property type="protein sequence ID" value="GAA0184322.1"/>
    <property type="molecule type" value="Genomic_DNA"/>
</dbReference>
<feature type="region of interest" description="Disordered" evidence="1">
    <location>
        <begin position="171"/>
        <end position="215"/>
    </location>
</feature>
<protein>
    <recommendedName>
        <fullName evidence="4">DUF4283 domain-containing protein</fullName>
    </recommendedName>
</protein>
<dbReference type="PANTHER" id="PTHR31286:SF168">
    <property type="entry name" value="DUF4283 DOMAIN-CONTAINING PROTEIN"/>
    <property type="match status" value="1"/>
</dbReference>